<protein>
    <submittedName>
        <fullName evidence="2">Uncharacterized protein</fullName>
    </submittedName>
</protein>
<evidence type="ECO:0000313" key="2">
    <source>
        <dbReference type="EMBL" id="GJT75901.1"/>
    </source>
</evidence>
<feature type="compositionally biased region" description="Polar residues" evidence="1">
    <location>
        <begin position="280"/>
        <end position="298"/>
    </location>
</feature>
<comment type="caution">
    <text evidence="2">The sequence shown here is derived from an EMBL/GenBank/DDBJ whole genome shotgun (WGS) entry which is preliminary data.</text>
</comment>
<dbReference type="EMBL" id="BQNB010018574">
    <property type="protein sequence ID" value="GJT75901.1"/>
    <property type="molecule type" value="Genomic_DNA"/>
</dbReference>
<feature type="region of interest" description="Disordered" evidence="1">
    <location>
        <begin position="190"/>
        <end position="222"/>
    </location>
</feature>
<accession>A0ABQ5GJN2</accession>
<keyword evidence="3" id="KW-1185">Reference proteome</keyword>
<proteinExistence type="predicted"/>
<gene>
    <name evidence="2" type="ORF">Tco_1042626</name>
</gene>
<organism evidence="2 3">
    <name type="scientific">Tanacetum coccineum</name>
    <dbReference type="NCBI Taxonomy" id="301880"/>
    <lineage>
        <taxon>Eukaryota</taxon>
        <taxon>Viridiplantae</taxon>
        <taxon>Streptophyta</taxon>
        <taxon>Embryophyta</taxon>
        <taxon>Tracheophyta</taxon>
        <taxon>Spermatophyta</taxon>
        <taxon>Magnoliopsida</taxon>
        <taxon>eudicotyledons</taxon>
        <taxon>Gunneridae</taxon>
        <taxon>Pentapetalae</taxon>
        <taxon>asterids</taxon>
        <taxon>campanulids</taxon>
        <taxon>Asterales</taxon>
        <taxon>Asteraceae</taxon>
        <taxon>Asteroideae</taxon>
        <taxon>Anthemideae</taxon>
        <taxon>Anthemidinae</taxon>
        <taxon>Tanacetum</taxon>
    </lineage>
</organism>
<dbReference type="Proteomes" id="UP001151760">
    <property type="component" value="Unassembled WGS sequence"/>
</dbReference>
<feature type="region of interest" description="Disordered" evidence="1">
    <location>
        <begin position="575"/>
        <end position="610"/>
    </location>
</feature>
<evidence type="ECO:0000256" key="1">
    <source>
        <dbReference type="SAM" id="MobiDB-lite"/>
    </source>
</evidence>
<reference evidence="2" key="2">
    <citation type="submission" date="2022-01" db="EMBL/GenBank/DDBJ databases">
        <authorList>
            <person name="Yamashiro T."/>
            <person name="Shiraishi A."/>
            <person name="Satake H."/>
            <person name="Nakayama K."/>
        </authorList>
    </citation>
    <scope>NUCLEOTIDE SEQUENCE</scope>
</reference>
<feature type="region of interest" description="Disordered" evidence="1">
    <location>
        <begin position="269"/>
        <end position="372"/>
    </location>
</feature>
<name>A0ABQ5GJN2_9ASTR</name>
<reference evidence="2" key="1">
    <citation type="journal article" date="2022" name="Int. J. Mol. Sci.">
        <title>Draft Genome of Tanacetum Coccineum: Genomic Comparison of Closely Related Tanacetum-Family Plants.</title>
        <authorList>
            <person name="Yamashiro T."/>
            <person name="Shiraishi A."/>
            <person name="Nakayama K."/>
            <person name="Satake H."/>
        </authorList>
    </citation>
    <scope>NUCLEOTIDE SEQUENCE</scope>
</reference>
<sequence length="966" mass="110121">MANENVPAPAPTRSDDQILPFAAWVPIGKSNFALDLQKKQNNPIFLISMDIVQNTNFFRAFTTSASVPTIYIQQFWNTLTYEAKTEAYSFYINVDYAELMWEEFVQAIQTFLTDKATLGSPTKKGRKDKPHVIPYYLRFGNLKFVPKGEDDEVFGMPIPNELITNNIRNAPYYNAYLEMVAKHDQKIAAEKGGNKTPATAKQLKPKPVKEKSSKPAPAPKPKVTQMNQLNLKLNLNPKHREGDEYDVEQAIQMSLESFQAQIQAHVGSVAIREPRRTPTTEEASTGHSAQPQDDTSANIVCESPSPADAETGADTDKSNNGGQARSDPGKTLESRPPPEQVFMDEGQAGPDPGKSRVALAGPNPKPTHDDFMANVYPNVHESLKFPADEHVILEDPLSSSGTLSSMKNLDDAYIIGDHIFLSSSPPKLVPSIIQAPIFTATTATTTTTLPPPPQQQNITDSELAARVTALENKFYHFKQKSNTLDNTNQNLRSRFFTLKLLDLPHKINQTVNEVVKVAVHVALQAPPKDRFRELPEADMKEILHQWMFESGTYKSLPEHVALYEDLKASMERANRDEFFAKKDKSRKRRRDDQDPPPPPPDSDLSKKRRHAFDASVEDVPILDNVNVSDSEDTDTVHLPKIKTRPYWLKPIPEEDRPTTPEPDWFHMEECQLLLTDQVDLVNPEGHRIVPDVSKPLPLGGPPGQVTIQSQFFFNKDLDYLVSNSQERRSALSISKLKATNYPDFGLEELVPSLWIESECEYDISAAYGISHCVVSLKTYERYEYTFLKEIVLCRADYKEYKISEADFKNRHPNDFEDLYLLHLQGHLNHLLGADKVHLFNAVNLWIRNIVIKKQDYTIISKSRAVIYRDRNDQNKMMRKTKVHKFSNGTLNSILDKLDHMVKDFKLFKYNPGIKTRIWFVDDRKRSKDFMEVIERRLKIRRIFRSLESFVGGRIRDVDYRLIQRTE</sequence>
<evidence type="ECO:0000313" key="3">
    <source>
        <dbReference type="Proteomes" id="UP001151760"/>
    </source>
</evidence>